<evidence type="ECO:0000313" key="3">
    <source>
        <dbReference type="Proteomes" id="UP000078512"/>
    </source>
</evidence>
<reference evidence="2 3" key="1">
    <citation type="submission" date="2016-05" db="EMBL/GenBank/DDBJ databases">
        <title>Genome sequencing reveals origins of a unique bacterial endosymbiosis in the earliest lineages of terrestrial Fungi.</title>
        <authorList>
            <consortium name="DOE Joint Genome Institute"/>
            <person name="Uehling J."/>
            <person name="Gryganskyi A."/>
            <person name="Hameed K."/>
            <person name="Tschaplinski T."/>
            <person name="Misztal P."/>
            <person name="Wu S."/>
            <person name="Desiro A."/>
            <person name="Vande Pol N."/>
            <person name="Du Z.-Y."/>
            <person name="Zienkiewicz A."/>
            <person name="Zienkiewicz K."/>
            <person name="Morin E."/>
            <person name="Tisserant E."/>
            <person name="Splivallo R."/>
            <person name="Hainaut M."/>
            <person name="Henrissat B."/>
            <person name="Ohm R."/>
            <person name="Kuo A."/>
            <person name="Yan J."/>
            <person name="Lipzen A."/>
            <person name="Nolan M."/>
            <person name="Labutti K."/>
            <person name="Barry K."/>
            <person name="Goldstein A."/>
            <person name="Labbe J."/>
            <person name="Schadt C."/>
            <person name="Tuskan G."/>
            <person name="Grigoriev I."/>
            <person name="Martin F."/>
            <person name="Vilgalys R."/>
            <person name="Bonito G."/>
        </authorList>
    </citation>
    <scope>NUCLEOTIDE SEQUENCE [LARGE SCALE GENOMIC DNA]</scope>
    <source>
        <strain evidence="2 3">AG-77</strain>
    </source>
</reference>
<evidence type="ECO:0000313" key="2">
    <source>
        <dbReference type="EMBL" id="OAQ26185.1"/>
    </source>
</evidence>
<gene>
    <name evidence="2" type="ORF">K457DRAFT_128418</name>
</gene>
<feature type="chain" id="PRO_5008276070" evidence="1">
    <location>
        <begin position="23"/>
        <end position="128"/>
    </location>
</feature>
<accession>A0A197JM15</accession>
<evidence type="ECO:0000256" key="1">
    <source>
        <dbReference type="SAM" id="SignalP"/>
    </source>
</evidence>
<keyword evidence="1" id="KW-0732">Signal</keyword>
<keyword evidence="3" id="KW-1185">Reference proteome</keyword>
<dbReference type="Proteomes" id="UP000078512">
    <property type="component" value="Unassembled WGS sequence"/>
</dbReference>
<dbReference type="EMBL" id="KV442069">
    <property type="protein sequence ID" value="OAQ26185.1"/>
    <property type="molecule type" value="Genomic_DNA"/>
</dbReference>
<protein>
    <submittedName>
        <fullName evidence="2">Uncharacterized protein</fullName>
    </submittedName>
</protein>
<name>A0A197JM15_9FUNG</name>
<organism evidence="2 3">
    <name type="scientific">Linnemannia elongata AG-77</name>
    <dbReference type="NCBI Taxonomy" id="1314771"/>
    <lineage>
        <taxon>Eukaryota</taxon>
        <taxon>Fungi</taxon>
        <taxon>Fungi incertae sedis</taxon>
        <taxon>Mucoromycota</taxon>
        <taxon>Mortierellomycotina</taxon>
        <taxon>Mortierellomycetes</taxon>
        <taxon>Mortierellales</taxon>
        <taxon>Mortierellaceae</taxon>
        <taxon>Linnemannia</taxon>
    </lineage>
</organism>
<feature type="signal peptide" evidence="1">
    <location>
        <begin position="1"/>
        <end position="22"/>
    </location>
</feature>
<proteinExistence type="predicted"/>
<dbReference type="AlphaFoldDB" id="A0A197JM15"/>
<sequence>MFNFTSAQTLLVIAAGGHLVLQLEQTGMRRDEYVQSYCVPYVIATQQLLTPARRPLNAQLFMAIFSVVGGVVQFHSGRDDHDCLLAIVDPDYEPKTRGRKTDNDGEYVAARAEGIRSRQGLTSEIKHG</sequence>